<dbReference type="GO" id="GO:0016868">
    <property type="term" value="F:intramolecular phosphotransferase activity"/>
    <property type="evidence" value="ECO:0007669"/>
    <property type="project" value="InterPro"/>
</dbReference>
<dbReference type="InterPro" id="IPR005845">
    <property type="entry name" value="A-D-PHexomutase_a/b/a-II"/>
</dbReference>
<comment type="caution">
    <text evidence="2">The sequence shown here is derived from an EMBL/GenBank/DDBJ whole genome shotgun (WGS) entry which is preliminary data.</text>
</comment>
<evidence type="ECO:0000313" key="2">
    <source>
        <dbReference type="EMBL" id="PIW66922.1"/>
    </source>
</evidence>
<feature type="domain" description="Alpha-D-phosphohexomutase alpha/beta/alpha" evidence="1">
    <location>
        <begin position="5"/>
        <end position="107"/>
    </location>
</feature>
<dbReference type="Gene3D" id="3.40.120.10">
    <property type="entry name" value="Alpha-D-Glucose-1,6-Bisphosphate, subunit A, domain 3"/>
    <property type="match status" value="2"/>
</dbReference>
<protein>
    <recommendedName>
        <fullName evidence="1">Alpha-D-phosphohexomutase alpha/beta/alpha domain-containing protein</fullName>
    </recommendedName>
</protein>
<reference evidence="2 3" key="1">
    <citation type="submission" date="2017-09" db="EMBL/GenBank/DDBJ databases">
        <title>Depth-based differentiation of microbial function through sediment-hosted aquifers and enrichment of novel symbionts in the deep terrestrial subsurface.</title>
        <authorList>
            <person name="Probst A.J."/>
            <person name="Ladd B."/>
            <person name="Jarett J.K."/>
            <person name="Geller-Mcgrath D.E."/>
            <person name="Sieber C.M."/>
            <person name="Emerson J.B."/>
            <person name="Anantharaman K."/>
            <person name="Thomas B.C."/>
            <person name="Malmstrom R."/>
            <person name="Stieglmeier M."/>
            <person name="Klingl A."/>
            <person name="Woyke T."/>
            <person name="Ryan C.M."/>
            <person name="Banfield J.F."/>
        </authorList>
    </citation>
    <scope>NUCLEOTIDE SEQUENCE [LARGE SCALE GENOMIC DNA]</scope>
    <source>
        <strain evidence="2">CG12_big_fil_rev_8_21_14_0_65_43_15</strain>
    </source>
</reference>
<proteinExistence type="predicted"/>
<dbReference type="GO" id="GO:0005975">
    <property type="term" value="P:carbohydrate metabolic process"/>
    <property type="evidence" value="ECO:0007669"/>
    <property type="project" value="InterPro"/>
</dbReference>
<name>A0A2J0LGE9_9BACT</name>
<feature type="non-terminal residue" evidence="2">
    <location>
        <position position="1"/>
    </location>
</feature>
<organism evidence="2 3">
    <name type="scientific">Candidatus Taenaricola geysiri</name>
    <dbReference type="NCBI Taxonomy" id="1974752"/>
    <lineage>
        <taxon>Bacteria</taxon>
        <taxon>Pseudomonadati</taxon>
        <taxon>Candidatus Omnitrophota</taxon>
        <taxon>Candidatus Taenaricola</taxon>
    </lineage>
</organism>
<dbReference type="Pfam" id="PF02879">
    <property type="entry name" value="PGM_PMM_II"/>
    <property type="match status" value="1"/>
</dbReference>
<sequence length="521" mass="57245">QIRGRYLREAEKIFGVNSVSSSNIKAVLDPNNGAAANVYAELLRKFGVEVFEINAGHLGEPAHLIEPKVAVQGSSNPNENALLDAIEAVKEKNADYGFVTDFDADRANGVYPERDGEGNIINVIEADPQEVAALNTAMALELADMRMKAKEIPDKPLAVAGHGPTSGAIERICEIFQARSSREVKYVTFEVGEINGVEVMERLAQEGYYPVIGVEGANGGTIYGALDKDENYTGARCRDGFLNALFAAVILAKKGLYLNWMKKTGQELKDSYTLYDVLNSIPGPRSEEWPYHFKLSKIDLNSSLPLMAIKTEMEKVFRERYWAGLQKQGFDGFRIIYTDSSKPVTVKDNGGEPGQGLPENGKGGWKIELTNKGVKSFMWCRASATEPIFRYAVEGSSKTSMRKLDGIMRSIVKGAQARLSDAIKEKSASGAALVIEPDMTRRAQIAAFLKKDEFAFKDIIEADNEKSAMDKLRKNTDTVIVLVVNNSGRNLELLVEALSEKAAIVTIVDVQNTQRIVNESL</sequence>
<gene>
    <name evidence="2" type="ORF">COW11_00815</name>
</gene>
<evidence type="ECO:0000259" key="1">
    <source>
        <dbReference type="Pfam" id="PF02879"/>
    </source>
</evidence>
<dbReference type="InterPro" id="IPR016055">
    <property type="entry name" value="A-D-PHexomutase_a/b/a-I/II/III"/>
</dbReference>
<dbReference type="Proteomes" id="UP000231267">
    <property type="component" value="Unassembled WGS sequence"/>
</dbReference>
<dbReference type="EMBL" id="PFGP01000018">
    <property type="protein sequence ID" value="PIW66922.1"/>
    <property type="molecule type" value="Genomic_DNA"/>
</dbReference>
<accession>A0A2J0LGE9</accession>
<evidence type="ECO:0000313" key="3">
    <source>
        <dbReference type="Proteomes" id="UP000231267"/>
    </source>
</evidence>
<dbReference type="AlphaFoldDB" id="A0A2J0LGE9"/>
<dbReference type="SUPFAM" id="SSF53738">
    <property type="entry name" value="Phosphoglucomutase, first 3 domains"/>
    <property type="match status" value="1"/>
</dbReference>